<protein>
    <submittedName>
        <fullName evidence="2">Glycoprotein vIgFam13</fullName>
    </submittedName>
</protein>
<reference evidence="2" key="2">
    <citation type="submission" date="2016-08" db="EMBL/GenBank/DDBJ databases">
        <title>Extraordinary levels of hypervariability and flexibility within a 10-kb multigene immunoglobulin and G-protein coupled receptor family-encoding segment of the genomes from 35 strains of elephant endotheliotropic herpesvirus 1 (EEHV1).</title>
        <authorList>
            <person name="Zong J.-C."/>
            <person name="Long S.Y."/>
            <person name="Heaggans S.Y."/>
            <person name="Latimer E.M."/>
            <person name="Zachariah A."/>
            <person name="Hayward G.S."/>
        </authorList>
    </citation>
    <scope>NUCLEOTIDE SEQUENCE</scope>
    <source>
        <strain evidence="2">NAP75</strain>
    </source>
</reference>
<dbReference type="InterPro" id="IPR013783">
    <property type="entry name" value="Ig-like_fold"/>
</dbReference>
<sequence length="156" mass="17876">MGGGQRLTLLAVYIFIGNIYGLRLHIFERFANVGENTSFGPGCLYDPCKATWFHNDNLIVNWTVQSVVYDRANLNVYNKTPCTLNVWNVDIKDAGNYTLETTYYDKHSKYHFLLIVNQTSVDSIHTSEHQISSDVVMLHCRCGIIFILSYVVIYLL</sequence>
<keyword evidence="1" id="KW-0472">Membrane</keyword>
<organism evidence="2">
    <name type="scientific">Elephant endotheliotropic herpesvirus 1A</name>
    <dbReference type="NCBI Taxonomy" id="759753"/>
    <lineage>
        <taxon>Viruses</taxon>
        <taxon>Duplodnaviria</taxon>
        <taxon>Heunggongvirae</taxon>
        <taxon>Peploviricota</taxon>
        <taxon>Herviviricetes</taxon>
        <taxon>Herpesvirales</taxon>
        <taxon>Orthoherpesviridae</taxon>
        <taxon>Betaherpesvirinae</taxon>
        <taxon>Proboscivirus</taxon>
        <taxon>Proboscivirus elephantidbeta1</taxon>
        <taxon>Elephantid herpesvirus 1</taxon>
    </lineage>
</organism>
<proteinExistence type="predicted"/>
<evidence type="ECO:0000256" key="1">
    <source>
        <dbReference type="SAM" id="Phobius"/>
    </source>
</evidence>
<feature type="transmembrane region" description="Helical" evidence="1">
    <location>
        <begin position="136"/>
        <end position="155"/>
    </location>
</feature>
<keyword evidence="1" id="KW-1133">Transmembrane helix</keyword>
<dbReference type="InterPro" id="IPR036179">
    <property type="entry name" value="Ig-like_dom_sf"/>
</dbReference>
<keyword evidence="1" id="KW-0812">Transmembrane</keyword>
<dbReference type="Gene3D" id="2.60.40.10">
    <property type="entry name" value="Immunoglobulins"/>
    <property type="match status" value="1"/>
</dbReference>
<feature type="transmembrane region" description="Helical" evidence="1">
    <location>
        <begin position="7"/>
        <end position="26"/>
    </location>
</feature>
<gene>
    <name evidence="2" type="primary">E70</name>
</gene>
<dbReference type="EMBL" id="KX759166">
    <property type="protein sequence ID" value="APG41620.1"/>
    <property type="molecule type" value="Genomic_DNA"/>
</dbReference>
<dbReference type="SUPFAM" id="SSF48726">
    <property type="entry name" value="Immunoglobulin"/>
    <property type="match status" value="1"/>
</dbReference>
<name>A0A1L3HP43_ELHV1</name>
<evidence type="ECO:0000313" key="2">
    <source>
        <dbReference type="EMBL" id="APG41620.1"/>
    </source>
</evidence>
<accession>A0A1L3HP43</accession>
<reference evidence="2" key="1">
    <citation type="journal article" date="2014" name="J. Virol.">
        <title>Elephant endotheliotropic herpesviruses EEHV1A, EEHV1B, and EEHV2 from cases of hemorrhagic disease are highly diverged from other mammalian herpesviruses and may form a new subfamily.</title>
        <authorList>
            <person name="Richman LK"/>
            <person name="Zong JC"/>
            <person name="Latimer EM"/>
            <person name="Lock J"/>
            <person name="Fleischer RC"/>
            <person name="Heaggans SY"/>
            <person name="Hayward GS."/>
        </authorList>
    </citation>
    <scope>NUCLEOTIDE SEQUENCE</scope>
    <source>
        <strain evidence="2">NAP75</strain>
    </source>
</reference>